<accession>A0A067NZ84</accession>
<evidence type="ECO:0000313" key="1">
    <source>
        <dbReference type="EMBL" id="KDQ33348.1"/>
    </source>
</evidence>
<dbReference type="EMBL" id="KL198004">
    <property type="protein sequence ID" value="KDQ33348.1"/>
    <property type="molecule type" value="Genomic_DNA"/>
</dbReference>
<organism evidence="1 2">
    <name type="scientific">Pleurotus ostreatus (strain PC15)</name>
    <name type="common">Oyster mushroom</name>
    <dbReference type="NCBI Taxonomy" id="1137138"/>
    <lineage>
        <taxon>Eukaryota</taxon>
        <taxon>Fungi</taxon>
        <taxon>Dikarya</taxon>
        <taxon>Basidiomycota</taxon>
        <taxon>Agaricomycotina</taxon>
        <taxon>Agaricomycetes</taxon>
        <taxon>Agaricomycetidae</taxon>
        <taxon>Agaricales</taxon>
        <taxon>Pleurotineae</taxon>
        <taxon>Pleurotaceae</taxon>
        <taxon>Pleurotus</taxon>
    </lineage>
</organism>
<dbReference type="VEuPathDB" id="FungiDB:PLEOSDRAFT_1069455"/>
<dbReference type="Proteomes" id="UP000027073">
    <property type="component" value="Unassembled WGS sequence"/>
</dbReference>
<name>A0A067NZ84_PLEO1</name>
<reference evidence="2" key="1">
    <citation type="journal article" date="2014" name="Proc. Natl. Acad. Sci. U.S.A.">
        <title>Extensive sampling of basidiomycete genomes demonstrates inadequacy of the white-rot/brown-rot paradigm for wood decay fungi.</title>
        <authorList>
            <person name="Riley R."/>
            <person name="Salamov A.A."/>
            <person name="Brown D.W."/>
            <person name="Nagy L.G."/>
            <person name="Floudas D."/>
            <person name="Held B.W."/>
            <person name="Levasseur A."/>
            <person name="Lombard V."/>
            <person name="Morin E."/>
            <person name="Otillar R."/>
            <person name="Lindquist E.A."/>
            <person name="Sun H."/>
            <person name="LaButti K.M."/>
            <person name="Schmutz J."/>
            <person name="Jabbour D."/>
            <person name="Luo H."/>
            <person name="Baker S.E."/>
            <person name="Pisabarro A.G."/>
            <person name="Walton J.D."/>
            <person name="Blanchette R.A."/>
            <person name="Henrissat B."/>
            <person name="Martin F."/>
            <person name="Cullen D."/>
            <person name="Hibbett D.S."/>
            <person name="Grigoriev I.V."/>
        </authorList>
    </citation>
    <scope>NUCLEOTIDE SEQUENCE [LARGE SCALE GENOMIC DNA]</scope>
    <source>
        <strain evidence="2">PC15</strain>
    </source>
</reference>
<proteinExistence type="predicted"/>
<dbReference type="AlphaFoldDB" id="A0A067NZ84"/>
<dbReference type="HOGENOM" id="CLU_2292856_0_0_1"/>
<protein>
    <submittedName>
        <fullName evidence="1">Uncharacterized protein</fullName>
    </submittedName>
</protein>
<dbReference type="InParanoid" id="A0A067NZ84"/>
<evidence type="ECO:0000313" key="2">
    <source>
        <dbReference type="Proteomes" id="UP000027073"/>
    </source>
</evidence>
<sequence length="101" mass="11278">MGSSEYSGLAEKEDILAQFTPGLRELLYDIVWQWIFSLHDIALQRNFEFPVKKLSYLVISAGIVGGRGAKEISSAENEVEWPVLSIDTFDLGEEVAQCSHS</sequence>
<gene>
    <name evidence="1" type="ORF">PLEOSDRAFT_1069455</name>
</gene>